<feature type="chain" id="PRO_5001962143" evidence="1">
    <location>
        <begin position="24"/>
        <end position="77"/>
    </location>
</feature>
<accession>A0A0A0EI04</accession>
<comment type="caution">
    <text evidence="2">The sequence shown here is derived from an EMBL/GenBank/DDBJ whole genome shotgun (WGS) entry which is preliminary data.</text>
</comment>
<sequence>MKHIALILGVSLALITAPAVASAACVAEYKAKRDNPLQLNYGELTVSTCNLADATEEARSILAARGWILLKILSLKG</sequence>
<evidence type="ECO:0000256" key="1">
    <source>
        <dbReference type="SAM" id="SignalP"/>
    </source>
</evidence>
<dbReference type="RefSeq" id="WP_043747099.1">
    <property type="nucleotide sequence ID" value="NZ_AQQX01000002.1"/>
</dbReference>
<evidence type="ECO:0000313" key="2">
    <source>
        <dbReference type="EMBL" id="KGM49743.1"/>
    </source>
</evidence>
<keyword evidence="3" id="KW-1185">Reference proteome</keyword>
<dbReference type="OrthoDB" id="7745874at2"/>
<name>A0A0A0EI04_9RHOB</name>
<dbReference type="Proteomes" id="UP000030004">
    <property type="component" value="Unassembled WGS sequence"/>
</dbReference>
<dbReference type="STRING" id="1461694.ATO9_06950"/>
<dbReference type="PROSITE" id="PS51257">
    <property type="entry name" value="PROKAR_LIPOPROTEIN"/>
    <property type="match status" value="1"/>
</dbReference>
<dbReference type="eggNOG" id="ENOG5033003">
    <property type="taxonomic scope" value="Bacteria"/>
</dbReference>
<evidence type="ECO:0000313" key="3">
    <source>
        <dbReference type="Proteomes" id="UP000030004"/>
    </source>
</evidence>
<keyword evidence="1" id="KW-0732">Signal</keyword>
<organism evidence="2 3">
    <name type="scientific">Pseudooceanicola atlanticus</name>
    <dbReference type="NCBI Taxonomy" id="1461694"/>
    <lineage>
        <taxon>Bacteria</taxon>
        <taxon>Pseudomonadati</taxon>
        <taxon>Pseudomonadota</taxon>
        <taxon>Alphaproteobacteria</taxon>
        <taxon>Rhodobacterales</taxon>
        <taxon>Paracoccaceae</taxon>
        <taxon>Pseudooceanicola</taxon>
    </lineage>
</organism>
<dbReference type="EMBL" id="AQQX01000002">
    <property type="protein sequence ID" value="KGM49743.1"/>
    <property type="molecule type" value="Genomic_DNA"/>
</dbReference>
<reference evidence="2 3" key="1">
    <citation type="journal article" date="2015" name="Antonie Van Leeuwenhoek">
        <title>Pseudooceanicola atlanticus gen. nov. sp. nov., isolated from surface seawater of the Atlantic Ocean and reclassification of Oceanicola batsensis, Oceanicola marinus, Oceanicola nitratireducens, Oceanicola nanhaiensis, Oceanicola antarcticus and Oceanicola flagellatus, as Pseudooceanicola batsensis comb. nov., Pseudooceanicola marinus comb. nov., Pseudooceanicola nitratireducens comb. nov., Pseudooceanicola nanhaiensis comb. nov., Pseudooceanicola antarcticus comb. nov., and Pseudooceanicola flagellatus comb. nov.</title>
        <authorList>
            <person name="Lai Q."/>
            <person name="Li G."/>
            <person name="Liu X."/>
            <person name="Du Y."/>
            <person name="Sun F."/>
            <person name="Shao Z."/>
        </authorList>
    </citation>
    <scope>NUCLEOTIDE SEQUENCE [LARGE SCALE GENOMIC DNA]</scope>
    <source>
        <strain evidence="2 3">22II-s11g</strain>
    </source>
</reference>
<protein>
    <submittedName>
        <fullName evidence="2">Uncharacterized protein</fullName>
    </submittedName>
</protein>
<gene>
    <name evidence="2" type="ORF">ATO9_06950</name>
</gene>
<dbReference type="AlphaFoldDB" id="A0A0A0EI04"/>
<proteinExistence type="predicted"/>
<feature type="signal peptide" evidence="1">
    <location>
        <begin position="1"/>
        <end position="23"/>
    </location>
</feature>